<dbReference type="RefSeq" id="WP_379786306.1">
    <property type="nucleotide sequence ID" value="NZ_JBHSMU010000019.1"/>
</dbReference>
<dbReference type="Proteomes" id="UP001596050">
    <property type="component" value="Unassembled WGS sequence"/>
</dbReference>
<comment type="caution">
    <text evidence="1">The sequence shown here is derived from an EMBL/GenBank/DDBJ whole genome shotgun (WGS) entry which is preliminary data.</text>
</comment>
<evidence type="ECO:0000313" key="1">
    <source>
        <dbReference type="EMBL" id="MFC5462815.1"/>
    </source>
</evidence>
<organism evidence="1 2">
    <name type="scientific">Massilia niabensis</name>
    <dbReference type="NCBI Taxonomy" id="544910"/>
    <lineage>
        <taxon>Bacteria</taxon>
        <taxon>Pseudomonadati</taxon>
        <taxon>Pseudomonadota</taxon>
        <taxon>Betaproteobacteria</taxon>
        <taxon>Burkholderiales</taxon>
        <taxon>Oxalobacteraceae</taxon>
        <taxon>Telluria group</taxon>
        <taxon>Massilia</taxon>
    </lineage>
</organism>
<dbReference type="EMBL" id="JBHSMU010000019">
    <property type="protein sequence ID" value="MFC5462815.1"/>
    <property type="molecule type" value="Genomic_DNA"/>
</dbReference>
<sequence length="111" mass="12028">MNVELSTTIVVTAGGDEVGSHEVQEGKHHCLRAQSDSSNGDIVLDFSTRRAMYNFAVSLLQEAVHGTSGQQEFYPLGHEGQWRVVNGVRMSEGSSRLFVFYGIDTPGVGPS</sequence>
<reference evidence="2" key="1">
    <citation type="journal article" date="2019" name="Int. J. Syst. Evol. Microbiol.">
        <title>The Global Catalogue of Microorganisms (GCM) 10K type strain sequencing project: providing services to taxonomists for standard genome sequencing and annotation.</title>
        <authorList>
            <consortium name="The Broad Institute Genomics Platform"/>
            <consortium name="The Broad Institute Genome Sequencing Center for Infectious Disease"/>
            <person name="Wu L."/>
            <person name="Ma J."/>
        </authorList>
    </citation>
    <scope>NUCLEOTIDE SEQUENCE [LARGE SCALE GENOMIC DNA]</scope>
    <source>
        <strain evidence="2">KACC 12649</strain>
    </source>
</reference>
<keyword evidence="2" id="KW-1185">Reference proteome</keyword>
<name>A0ABW0LA84_9BURK</name>
<proteinExistence type="predicted"/>
<evidence type="ECO:0000313" key="2">
    <source>
        <dbReference type="Proteomes" id="UP001596050"/>
    </source>
</evidence>
<accession>A0ABW0LA84</accession>
<protein>
    <submittedName>
        <fullName evidence="1">Uncharacterized protein</fullName>
    </submittedName>
</protein>
<gene>
    <name evidence="1" type="ORF">ACFPN5_23660</name>
</gene>